<accession>A0ABU1HXS9</accession>
<reference evidence="1 2" key="1">
    <citation type="submission" date="2023-08" db="EMBL/GenBank/DDBJ databases">
        <title>Functional and genomic diversity of the sorghum phyllosphere microbiome.</title>
        <authorList>
            <person name="Shade A."/>
        </authorList>
    </citation>
    <scope>NUCLEOTIDE SEQUENCE [LARGE SCALE GENOMIC DNA]</scope>
    <source>
        <strain evidence="1 2">SORGH_AS_0445</strain>
    </source>
</reference>
<keyword evidence="2" id="KW-1185">Reference proteome</keyword>
<comment type="caution">
    <text evidence="1">The sequence shown here is derived from an EMBL/GenBank/DDBJ whole genome shotgun (WGS) entry which is preliminary data.</text>
</comment>
<organism evidence="1 2">
    <name type="scientific">Microbacterium foliorum</name>
    <dbReference type="NCBI Taxonomy" id="104336"/>
    <lineage>
        <taxon>Bacteria</taxon>
        <taxon>Bacillati</taxon>
        <taxon>Actinomycetota</taxon>
        <taxon>Actinomycetes</taxon>
        <taxon>Micrococcales</taxon>
        <taxon>Microbacteriaceae</taxon>
        <taxon>Microbacterium</taxon>
    </lineage>
</organism>
<name>A0ABU1HXS9_9MICO</name>
<gene>
    <name evidence="1" type="ORF">QE375_003479</name>
</gene>
<proteinExistence type="predicted"/>
<protein>
    <submittedName>
        <fullName evidence="1">Uncharacterized protein</fullName>
    </submittedName>
</protein>
<sequence>MPSIVKEATAGAVDRARVSAVDRDVAVLVEQVGAGDAYVVEAQTAVVDAVQSALEPVVLSSDARQVDAVIAAQRHVEAVHPVVDAVRDQLGEHRRRDAVQCGVAEVLLRRAAERRVDDELLRRGVVRRGRADRGDI</sequence>
<dbReference type="EMBL" id="JAVIZQ010000001">
    <property type="protein sequence ID" value="MDR6143925.1"/>
    <property type="molecule type" value="Genomic_DNA"/>
</dbReference>
<evidence type="ECO:0000313" key="1">
    <source>
        <dbReference type="EMBL" id="MDR6143925.1"/>
    </source>
</evidence>
<evidence type="ECO:0000313" key="2">
    <source>
        <dbReference type="Proteomes" id="UP001249291"/>
    </source>
</evidence>
<dbReference type="Proteomes" id="UP001249291">
    <property type="component" value="Unassembled WGS sequence"/>
</dbReference>